<comment type="subcellular location">
    <subcellularLocation>
        <location evidence="1">Cell membrane</location>
        <topology evidence="1">Multi-pass membrane protein</topology>
    </subcellularLocation>
</comment>
<feature type="transmembrane region" description="Helical" evidence="7">
    <location>
        <begin position="534"/>
        <end position="553"/>
    </location>
</feature>
<evidence type="ECO:0000256" key="2">
    <source>
        <dbReference type="ARBA" id="ARBA00022475"/>
    </source>
</evidence>
<dbReference type="SUPFAM" id="SSF82866">
    <property type="entry name" value="Multidrug efflux transporter AcrB transmembrane domain"/>
    <property type="match status" value="2"/>
</dbReference>
<dbReference type="PANTHER" id="PTHR33406">
    <property type="entry name" value="MEMBRANE PROTEIN MJ1562-RELATED"/>
    <property type="match status" value="1"/>
</dbReference>
<dbReference type="RefSeq" id="WP_121251299.1">
    <property type="nucleotide sequence ID" value="NZ_RBIL01000001.1"/>
</dbReference>
<feature type="transmembrane region" description="Helical" evidence="7">
    <location>
        <begin position="20"/>
        <end position="39"/>
    </location>
</feature>
<evidence type="ECO:0000256" key="3">
    <source>
        <dbReference type="ARBA" id="ARBA00022692"/>
    </source>
</evidence>
<feature type="region of interest" description="Disordered" evidence="6">
    <location>
        <begin position="161"/>
        <end position="180"/>
    </location>
</feature>
<gene>
    <name evidence="9" type="ORF">C8N24_3165</name>
</gene>
<evidence type="ECO:0000256" key="6">
    <source>
        <dbReference type="SAM" id="MobiDB-lite"/>
    </source>
</evidence>
<dbReference type="OrthoDB" id="7051771at2"/>
<dbReference type="PANTHER" id="PTHR33406:SF13">
    <property type="entry name" value="MEMBRANE PROTEIN YDFJ"/>
    <property type="match status" value="1"/>
</dbReference>
<dbReference type="AlphaFoldDB" id="A0A660LJA1"/>
<evidence type="ECO:0000313" key="10">
    <source>
        <dbReference type="Proteomes" id="UP000278962"/>
    </source>
</evidence>
<feature type="transmembrane region" description="Helical" evidence="7">
    <location>
        <begin position="274"/>
        <end position="301"/>
    </location>
</feature>
<reference evidence="9 10" key="1">
    <citation type="submission" date="2018-10" db="EMBL/GenBank/DDBJ databases">
        <title>Genomic Encyclopedia of Archaeal and Bacterial Type Strains, Phase II (KMG-II): from individual species to whole genera.</title>
        <authorList>
            <person name="Goeker M."/>
        </authorList>
    </citation>
    <scope>NUCLEOTIDE SEQUENCE [LARGE SCALE GENOMIC DNA]</scope>
    <source>
        <strain evidence="9 10">DSM 14954</strain>
    </source>
</reference>
<feature type="domain" description="SSD" evidence="8">
    <location>
        <begin position="196"/>
        <end position="336"/>
    </location>
</feature>
<name>A0A660LJA1_9ACTN</name>
<evidence type="ECO:0000256" key="5">
    <source>
        <dbReference type="ARBA" id="ARBA00023136"/>
    </source>
</evidence>
<keyword evidence="4 7" id="KW-1133">Transmembrane helix</keyword>
<feature type="transmembrane region" description="Helical" evidence="7">
    <location>
        <begin position="194"/>
        <end position="225"/>
    </location>
</feature>
<dbReference type="InterPro" id="IPR000731">
    <property type="entry name" value="SSD"/>
</dbReference>
<proteinExistence type="predicted"/>
<feature type="transmembrane region" description="Helical" evidence="7">
    <location>
        <begin position="565"/>
        <end position="583"/>
    </location>
</feature>
<sequence length="730" mass="77206">MSSTNLAARAGRWSARHRKTAIFGWLLFVVLATVIGGSVGQKSLESAKMGNGESKRHDLIVEAADFPTTAGERVLVQGKGGLRSDSPQVTAAVTDVRSRLGQIPGVTDVEKPLLSKDGRSVLVAYQLPGSEKRNDRKHLQRVGAAPLAAVDAVAKAHPELRVEQHGDASEERALGDKRKAEEAREQQLSIGGTLLILALTFGALVAAGVPLLLGVTSIMATIGLLAPLSQLSPLHAAVQQVVLLIGLAVGVDYAMFYLRRMTQEQDRGRSPEAALAVAAATSGRAVLISGFTVMAAMAGMFLSGNAIFSSFGIGTILVVAVAMLGSLTFVPAVLSFLGEKGWLEKGRLPFILKRRHRTRGESRVWNAVLNRVLARPVVSVVVAGGALLALSVPALGMHFKEPGIEGMSRSEPIIQTLDRIDAAFPGDTLPATVAIKADDVTRPAVQDSIQELQQQALATGELSEPTRVDVSPDKSVAIVSFAIKGKGTDAASEASLAALRDDVVPATVGRLPGAEVAVGGLTAWSKDFLDTMQARLPLVFGFVLTLAFLLLLVTFRSVVVPLKAIVLNLLSVGAAYGVLTLVFQDGHGEALLGFTSVGGITPWLPLFLFVVLFGLSMDYHVFVLSKVRELVDRGRTTEQAVAEGIKSTASVITSAAAVMVVTFAAFATGSDQTMKQLGIGLAAAVLIDATIVRAVLLPATMKLLGERNWWLPRPLRWLPKLEHEPEVVPA</sequence>
<organism evidence="9 10">
    <name type="scientific">Solirubrobacter pauli</name>
    <dbReference type="NCBI Taxonomy" id="166793"/>
    <lineage>
        <taxon>Bacteria</taxon>
        <taxon>Bacillati</taxon>
        <taxon>Actinomycetota</taxon>
        <taxon>Thermoleophilia</taxon>
        <taxon>Solirubrobacterales</taxon>
        <taxon>Solirubrobacteraceae</taxon>
        <taxon>Solirubrobacter</taxon>
    </lineage>
</organism>
<accession>A0A660LJA1</accession>
<keyword evidence="3 7" id="KW-0812">Transmembrane</keyword>
<keyword evidence="2" id="KW-1003">Cell membrane</keyword>
<feature type="transmembrane region" description="Helical" evidence="7">
    <location>
        <begin position="679"/>
        <end position="699"/>
    </location>
</feature>
<protein>
    <submittedName>
        <fullName evidence="9">RND superfamily putative drug exporter</fullName>
    </submittedName>
</protein>
<dbReference type="Gene3D" id="1.20.1640.10">
    <property type="entry name" value="Multidrug efflux transporter AcrB transmembrane domain"/>
    <property type="match status" value="2"/>
</dbReference>
<dbReference type="InterPro" id="IPR050545">
    <property type="entry name" value="Mycobact_MmpL"/>
</dbReference>
<feature type="transmembrane region" description="Helical" evidence="7">
    <location>
        <begin position="603"/>
        <end position="624"/>
    </location>
</feature>
<feature type="transmembrane region" description="Helical" evidence="7">
    <location>
        <begin position="307"/>
        <end position="337"/>
    </location>
</feature>
<dbReference type="Proteomes" id="UP000278962">
    <property type="component" value="Unassembled WGS sequence"/>
</dbReference>
<evidence type="ECO:0000313" key="9">
    <source>
        <dbReference type="EMBL" id="RKQ93304.1"/>
    </source>
</evidence>
<dbReference type="EMBL" id="RBIL01000001">
    <property type="protein sequence ID" value="RKQ93304.1"/>
    <property type="molecule type" value="Genomic_DNA"/>
</dbReference>
<keyword evidence="10" id="KW-1185">Reference proteome</keyword>
<dbReference type="GO" id="GO:0005886">
    <property type="term" value="C:plasma membrane"/>
    <property type="evidence" value="ECO:0007669"/>
    <property type="project" value="UniProtKB-SubCell"/>
</dbReference>
<feature type="transmembrane region" description="Helical" evidence="7">
    <location>
        <begin position="237"/>
        <end position="258"/>
    </location>
</feature>
<feature type="transmembrane region" description="Helical" evidence="7">
    <location>
        <begin position="645"/>
        <end position="667"/>
    </location>
</feature>
<feature type="transmembrane region" description="Helical" evidence="7">
    <location>
        <begin position="372"/>
        <end position="392"/>
    </location>
</feature>
<evidence type="ECO:0000256" key="7">
    <source>
        <dbReference type="SAM" id="Phobius"/>
    </source>
</evidence>
<evidence type="ECO:0000256" key="1">
    <source>
        <dbReference type="ARBA" id="ARBA00004651"/>
    </source>
</evidence>
<comment type="caution">
    <text evidence="9">The sequence shown here is derived from an EMBL/GenBank/DDBJ whole genome shotgun (WGS) entry which is preliminary data.</text>
</comment>
<evidence type="ECO:0000256" key="4">
    <source>
        <dbReference type="ARBA" id="ARBA00022989"/>
    </source>
</evidence>
<evidence type="ECO:0000259" key="8">
    <source>
        <dbReference type="PROSITE" id="PS50156"/>
    </source>
</evidence>
<keyword evidence="5 7" id="KW-0472">Membrane</keyword>
<dbReference type="PROSITE" id="PS50156">
    <property type="entry name" value="SSD"/>
    <property type="match status" value="1"/>
</dbReference>
<dbReference type="InterPro" id="IPR004869">
    <property type="entry name" value="MMPL_dom"/>
</dbReference>
<dbReference type="Pfam" id="PF03176">
    <property type="entry name" value="MMPL"/>
    <property type="match status" value="2"/>
</dbReference>